<organism evidence="2 3">
    <name type="scientific">Phaeosphaeria nodorum (strain SN15 / ATCC MYA-4574 / FGSC 10173)</name>
    <name type="common">Glume blotch fungus</name>
    <name type="synonym">Parastagonospora nodorum</name>
    <dbReference type="NCBI Taxonomy" id="321614"/>
    <lineage>
        <taxon>Eukaryota</taxon>
        <taxon>Fungi</taxon>
        <taxon>Dikarya</taxon>
        <taxon>Ascomycota</taxon>
        <taxon>Pezizomycotina</taxon>
        <taxon>Dothideomycetes</taxon>
        <taxon>Pleosporomycetidae</taxon>
        <taxon>Pleosporales</taxon>
        <taxon>Pleosporineae</taxon>
        <taxon>Phaeosphaeriaceae</taxon>
        <taxon>Parastagonospora</taxon>
    </lineage>
</organism>
<dbReference type="KEGG" id="pno:SNOG_13442"/>
<name>A0A7U2IA15_PHANO</name>
<proteinExistence type="predicted"/>
<gene>
    <name evidence="2" type="ORF">JI435_134420</name>
</gene>
<feature type="region of interest" description="Disordered" evidence="1">
    <location>
        <begin position="343"/>
        <end position="363"/>
    </location>
</feature>
<dbReference type="OrthoDB" id="3675232at2759"/>
<evidence type="ECO:0000256" key="1">
    <source>
        <dbReference type="SAM" id="MobiDB-lite"/>
    </source>
</evidence>
<sequence>MAALPPPPRKNNSPLFADAPSQYLAFAQGEPITAAEIVAFSPNGLRSFAITFRFASNGYSNQIIEEMVDYFRTPSSKGKADKNSICKMMQKSVRDKKLFTYPGTKVVKKQRVAAMLEWTNNYHQKANLKDTYGPFNHTNLELTGESPDLGKNGVLVPDVRFDSLAIGVQRFPSHRLGDGLNLSSCVQYAVAHPQENWMYPSDFTALVNHMGRRTIQQKHLDQEVFRRWKSGPPSPAAAPIKAPLLAHGFSAPAAQSTGQVVGAVPVTQAAALPAAQPPQPVPIAPLAPVVQTHQPTATAQDPQLVGAHAPNPSGARPVPSHFVAPFPHPAARGGLHRAMKSNHSTRSVALRPASSGVSKSRKSQRKKMLWSNAHEVQFLLMQNTIDVRAQIGSHDQSSQVLDPVFKAISNPRHSQHPVLVHGNDQQISYKSPYPQFAHPEPPSKQLFVPVLSHGNDQQASYTSQYRQFSHPEPSSNQHYHLGVPQNNQLSVFEDTIMDGMDLDPWDPELLCAAKTPTAEEINRFFDSVENVENAATMAPLVPSDTSPHHTTDSTTAFSMFPDLPPIISEDPVGSIYDPEGQPQESLGTVSPQNLPYPEIDDNGLVPPNGFGPYYRLADHQRHDSWY</sequence>
<keyword evidence="3" id="KW-1185">Reference proteome</keyword>
<dbReference type="VEuPathDB" id="FungiDB:JI435_134420"/>
<dbReference type="AlphaFoldDB" id="A0A7U2IA15"/>
<dbReference type="Proteomes" id="UP000663193">
    <property type="component" value="Chromosome 19"/>
</dbReference>
<evidence type="ECO:0000313" key="3">
    <source>
        <dbReference type="Proteomes" id="UP000663193"/>
    </source>
</evidence>
<evidence type="ECO:0000313" key="2">
    <source>
        <dbReference type="EMBL" id="QRD06022.1"/>
    </source>
</evidence>
<protein>
    <submittedName>
        <fullName evidence="2">Uncharacterized protein</fullName>
    </submittedName>
</protein>
<feature type="region of interest" description="Disordered" evidence="1">
    <location>
        <begin position="569"/>
        <end position="590"/>
    </location>
</feature>
<accession>A0A7U2IA15</accession>
<dbReference type="EMBL" id="CP069041">
    <property type="protein sequence ID" value="QRD06022.1"/>
    <property type="molecule type" value="Genomic_DNA"/>
</dbReference>
<reference evidence="3" key="1">
    <citation type="journal article" date="2021" name="BMC Genomics">
        <title>Chromosome-level genome assembly and manually-curated proteome of model necrotroph Parastagonospora nodorum Sn15 reveals a genome-wide trove of candidate effector homologs, and redundancy of virulence-related functions within an accessory chromosome.</title>
        <authorList>
            <person name="Bertazzoni S."/>
            <person name="Jones D.A.B."/>
            <person name="Phan H.T."/>
            <person name="Tan K.-C."/>
            <person name="Hane J.K."/>
        </authorList>
    </citation>
    <scope>NUCLEOTIDE SEQUENCE [LARGE SCALE GENOMIC DNA]</scope>
    <source>
        <strain evidence="3">SN15 / ATCC MYA-4574 / FGSC 10173)</strain>
    </source>
</reference>
<dbReference type="RefSeq" id="XP_001803655.1">
    <property type="nucleotide sequence ID" value="XM_001803603.1"/>
</dbReference>